<dbReference type="AlphaFoldDB" id="A0A2V4XI55"/>
<reference evidence="1 2" key="1">
    <citation type="submission" date="2018-06" db="EMBL/GenBank/DDBJ databases">
        <title>Genomic Encyclopedia of Type Strains, Phase III (KMG-III): the genomes of soil and plant-associated and newly described type strains.</title>
        <authorList>
            <person name="Whitman W."/>
        </authorList>
    </citation>
    <scope>NUCLEOTIDE SEQUENCE [LARGE SCALE GENOMIC DNA]</scope>
    <source>
        <strain evidence="1 2">CECT 7945</strain>
    </source>
</reference>
<keyword evidence="2" id="KW-1185">Reference proteome</keyword>
<dbReference type="EMBL" id="QJTD01000001">
    <property type="protein sequence ID" value="PYE83211.1"/>
    <property type="molecule type" value="Genomic_DNA"/>
</dbReference>
<evidence type="ECO:0000313" key="2">
    <source>
        <dbReference type="Proteomes" id="UP000248054"/>
    </source>
</evidence>
<organism evidence="1 2">
    <name type="scientific">Winogradskyella epiphytica</name>
    <dbReference type="NCBI Taxonomy" id="262005"/>
    <lineage>
        <taxon>Bacteria</taxon>
        <taxon>Pseudomonadati</taxon>
        <taxon>Bacteroidota</taxon>
        <taxon>Flavobacteriia</taxon>
        <taxon>Flavobacteriales</taxon>
        <taxon>Flavobacteriaceae</taxon>
        <taxon>Winogradskyella</taxon>
    </lineage>
</organism>
<dbReference type="Proteomes" id="UP000248054">
    <property type="component" value="Unassembled WGS sequence"/>
</dbReference>
<name>A0A2V4XI55_9FLAO</name>
<proteinExistence type="predicted"/>
<accession>A0A2V4XI55</accession>
<gene>
    <name evidence="1" type="ORF">DFQ11_101643</name>
</gene>
<comment type="caution">
    <text evidence="1">The sequence shown here is derived from an EMBL/GenBank/DDBJ whole genome shotgun (WGS) entry which is preliminary data.</text>
</comment>
<evidence type="ECO:0008006" key="3">
    <source>
        <dbReference type="Google" id="ProtNLM"/>
    </source>
</evidence>
<protein>
    <recommendedName>
        <fullName evidence="3">Lipocalin-like protein</fullName>
    </recommendedName>
</protein>
<evidence type="ECO:0000313" key="1">
    <source>
        <dbReference type="EMBL" id="PYE83211.1"/>
    </source>
</evidence>
<sequence>MVLLLLSLSCNQNDDTPQNDESTLHGSWSLTHILGGLAGVNDDFETGIIVWDFNDNDHTINITNNNTSNVIHSGYPSGVYNYEVITTANDTTLIIENTELKITSLTTHQLIIDEGYISDGFQYTFSK</sequence>